<organism evidence="3 4">
    <name type="scientific">Veronia pacifica</name>
    <dbReference type="NCBI Taxonomy" id="1080227"/>
    <lineage>
        <taxon>Bacteria</taxon>
        <taxon>Pseudomonadati</taxon>
        <taxon>Pseudomonadota</taxon>
        <taxon>Gammaproteobacteria</taxon>
        <taxon>Vibrionales</taxon>
        <taxon>Vibrionaceae</taxon>
        <taxon>Veronia</taxon>
    </lineage>
</organism>
<evidence type="ECO:0000259" key="1">
    <source>
        <dbReference type="PROSITE" id="PS50404"/>
    </source>
</evidence>
<dbReference type="InterPro" id="IPR036282">
    <property type="entry name" value="Glutathione-S-Trfase_C_sf"/>
</dbReference>
<dbReference type="SUPFAM" id="SSF47616">
    <property type="entry name" value="GST C-terminal domain-like"/>
    <property type="match status" value="1"/>
</dbReference>
<dbReference type="AlphaFoldDB" id="A0A1C3ESF3"/>
<dbReference type="CDD" id="cd03056">
    <property type="entry name" value="GST_N_4"/>
    <property type="match status" value="1"/>
</dbReference>
<keyword evidence="3" id="KW-0808">Transferase</keyword>
<dbReference type="InterPro" id="IPR040079">
    <property type="entry name" value="Glutathione_S-Trfase"/>
</dbReference>
<proteinExistence type="predicted"/>
<dbReference type="Gene3D" id="3.40.30.10">
    <property type="entry name" value="Glutaredoxin"/>
    <property type="match status" value="1"/>
</dbReference>
<dbReference type="SFLD" id="SFLDG00358">
    <property type="entry name" value="Main_(cytGST)"/>
    <property type="match status" value="1"/>
</dbReference>
<dbReference type="OrthoDB" id="9797500at2"/>
<evidence type="ECO:0000313" key="3">
    <source>
        <dbReference type="EMBL" id="ODA36103.1"/>
    </source>
</evidence>
<dbReference type="RefSeq" id="WP_068898066.1">
    <property type="nucleotide sequence ID" value="NZ_JBHUIF010000002.1"/>
</dbReference>
<gene>
    <name evidence="3" type="ORF">A8L45_00415</name>
</gene>
<dbReference type="InterPro" id="IPR004045">
    <property type="entry name" value="Glutathione_S-Trfase_N"/>
</dbReference>
<dbReference type="PROSITE" id="PS50405">
    <property type="entry name" value="GST_CTER"/>
    <property type="match status" value="1"/>
</dbReference>
<dbReference type="Pfam" id="PF13410">
    <property type="entry name" value="GST_C_2"/>
    <property type="match status" value="1"/>
</dbReference>
<dbReference type="SFLD" id="SFLDS00019">
    <property type="entry name" value="Glutathione_Transferase_(cytos"/>
    <property type="match status" value="1"/>
</dbReference>
<comment type="caution">
    <text evidence="3">The sequence shown here is derived from an EMBL/GenBank/DDBJ whole genome shotgun (WGS) entry which is preliminary data.</text>
</comment>
<dbReference type="Proteomes" id="UP000094936">
    <property type="component" value="Unassembled WGS sequence"/>
</dbReference>
<dbReference type="PROSITE" id="PS50404">
    <property type="entry name" value="GST_NTER"/>
    <property type="match status" value="1"/>
</dbReference>
<protein>
    <submittedName>
        <fullName evidence="3">Glutathione S-transferase</fullName>
    </submittedName>
</protein>
<sequence>MKLYDLELSGNCYKVRLFCALNNIPLDIVPVDYLNGEHKREAFLGLNPLGQIPVLDDHGLILRDSQAILVYLAMKHALEDWWPQVAFEQAKVMQWLSFSGNEIARGPNDARLHDLFSVDVDVEKARGSAEEVLNVLDAALEPTGWLVGNAPTLADIACYPYIALAHQGGVSTTEFSAVVAWCRRLEVLDGYIAMSGIERA</sequence>
<evidence type="ECO:0000259" key="2">
    <source>
        <dbReference type="PROSITE" id="PS50405"/>
    </source>
</evidence>
<dbReference type="PANTHER" id="PTHR44051">
    <property type="entry name" value="GLUTATHIONE S-TRANSFERASE-RELATED"/>
    <property type="match status" value="1"/>
</dbReference>
<feature type="domain" description="GST C-terminal" evidence="2">
    <location>
        <begin position="85"/>
        <end position="200"/>
    </location>
</feature>
<dbReference type="GO" id="GO:0016740">
    <property type="term" value="F:transferase activity"/>
    <property type="evidence" value="ECO:0007669"/>
    <property type="project" value="UniProtKB-KW"/>
</dbReference>
<dbReference type="PANTHER" id="PTHR44051:SF2">
    <property type="entry name" value="HYPOTHETICAL GLUTATHIONE S-TRANSFERASE LIKE PROTEIN"/>
    <property type="match status" value="1"/>
</dbReference>
<accession>A0A1C3ESF3</accession>
<dbReference type="Gene3D" id="1.20.1050.10">
    <property type="match status" value="1"/>
</dbReference>
<evidence type="ECO:0000313" key="4">
    <source>
        <dbReference type="Proteomes" id="UP000094936"/>
    </source>
</evidence>
<dbReference type="InterPro" id="IPR036249">
    <property type="entry name" value="Thioredoxin-like_sf"/>
</dbReference>
<dbReference type="SUPFAM" id="SSF52833">
    <property type="entry name" value="Thioredoxin-like"/>
    <property type="match status" value="1"/>
</dbReference>
<dbReference type="InterPro" id="IPR010987">
    <property type="entry name" value="Glutathione-S-Trfase_C-like"/>
</dbReference>
<dbReference type="STRING" id="1080227.A8L45_00415"/>
<name>A0A1C3ESF3_9GAMM</name>
<dbReference type="EMBL" id="LYBM01000001">
    <property type="protein sequence ID" value="ODA36103.1"/>
    <property type="molecule type" value="Genomic_DNA"/>
</dbReference>
<reference evidence="3 4" key="1">
    <citation type="submission" date="2016-05" db="EMBL/GenBank/DDBJ databases">
        <title>Genomic Taxonomy of the Vibrionaceae.</title>
        <authorList>
            <person name="Gomez-Gil B."/>
            <person name="Enciso-Ibarra J."/>
        </authorList>
    </citation>
    <scope>NUCLEOTIDE SEQUENCE [LARGE SCALE GENOMIC DNA]</scope>
    <source>
        <strain evidence="3 4">CAIM 1920</strain>
    </source>
</reference>
<feature type="domain" description="GST N-terminal" evidence="1">
    <location>
        <begin position="1"/>
        <end position="80"/>
    </location>
</feature>
<dbReference type="Pfam" id="PF13417">
    <property type="entry name" value="GST_N_3"/>
    <property type="match status" value="1"/>
</dbReference>
<keyword evidence="4" id="KW-1185">Reference proteome</keyword>